<dbReference type="AlphaFoldDB" id="R9AGM0"/>
<keyword evidence="1" id="KW-0472">Membrane</keyword>
<name>R9AGM0_WALI9</name>
<gene>
    <name evidence="2" type="ORF">J056_004638</name>
</gene>
<dbReference type="HOGENOM" id="CLU_1220509_0_0_1"/>
<evidence type="ECO:0000313" key="2">
    <source>
        <dbReference type="EMBL" id="EOR01317.1"/>
    </source>
</evidence>
<dbReference type="Proteomes" id="UP000014064">
    <property type="component" value="Unassembled WGS sequence"/>
</dbReference>
<sequence>MVDLKFTNAIGQIEAANVTPCGDCCVKYETDDGPGNLDNGTYTGPLGDQPCSDDAPEYAKIRDGILLTTGNCNGTFVADCGYIRTVRNYLGPTSSATRKTPKLFLLLALGFLTSSVAAFDVLGIVSGILGIVSFAQQSAPDPLPQPAMKVRLGLNGVNGGLKNAGGGLPMAKAFDYNGRQIAQNFHQTWPGLNRGSGEIFDIEFDESPQLQVQNWELHAQTDGTALG</sequence>
<keyword evidence="3" id="KW-1185">Reference proteome</keyword>
<keyword evidence="1" id="KW-0812">Transmembrane</keyword>
<evidence type="ECO:0000256" key="1">
    <source>
        <dbReference type="SAM" id="Phobius"/>
    </source>
</evidence>
<accession>R9AGM0</accession>
<dbReference type="GeneID" id="20377590"/>
<reference evidence="3" key="1">
    <citation type="journal article" date="2013" name="BMC Genomics">
        <title>Genome and transcriptome sequencing of the halophilic fungus Wallemia ichthyophaga: haloadaptations present and absent.</title>
        <authorList>
            <person name="Zajc J."/>
            <person name="Liu Y."/>
            <person name="Dai W."/>
            <person name="Yang Z."/>
            <person name="Hu J."/>
            <person name="Gostincar C."/>
            <person name="Gunde-Cimerman N."/>
        </authorList>
    </citation>
    <scope>NUCLEOTIDE SEQUENCE [LARGE SCALE GENOMIC DNA]</scope>
    <source>
        <strain evidence="3">EXF-994 / CBS 113033</strain>
    </source>
</reference>
<proteinExistence type="predicted"/>
<keyword evidence="1" id="KW-1133">Transmembrane helix</keyword>
<feature type="transmembrane region" description="Helical" evidence="1">
    <location>
        <begin position="103"/>
        <end position="135"/>
    </location>
</feature>
<dbReference type="RefSeq" id="XP_009268108.1">
    <property type="nucleotide sequence ID" value="XM_009269833.1"/>
</dbReference>
<organism evidence="2 3">
    <name type="scientific">Wallemia ichthyophaga (strain EXF-994 / CBS 113033)</name>
    <dbReference type="NCBI Taxonomy" id="1299270"/>
    <lineage>
        <taxon>Eukaryota</taxon>
        <taxon>Fungi</taxon>
        <taxon>Dikarya</taxon>
        <taxon>Basidiomycota</taxon>
        <taxon>Wallemiomycotina</taxon>
        <taxon>Wallemiomycetes</taxon>
        <taxon>Wallemiales</taxon>
        <taxon>Wallemiaceae</taxon>
        <taxon>Wallemia</taxon>
    </lineage>
</organism>
<dbReference type="KEGG" id="wic:J056_004638"/>
<protein>
    <submittedName>
        <fullName evidence="2">Uncharacterized protein</fullName>
    </submittedName>
</protein>
<dbReference type="EMBL" id="KE007231">
    <property type="protein sequence ID" value="EOR01317.1"/>
    <property type="molecule type" value="Genomic_DNA"/>
</dbReference>
<evidence type="ECO:0000313" key="3">
    <source>
        <dbReference type="Proteomes" id="UP000014064"/>
    </source>
</evidence>